<dbReference type="RefSeq" id="WP_324267554.1">
    <property type="nucleotide sequence ID" value="NZ_JAWLNX010000016.1"/>
</dbReference>
<gene>
    <name evidence="2" type="ORF">R4I43_21910</name>
</gene>
<dbReference type="Pfam" id="PF00990">
    <property type="entry name" value="GGDEF"/>
    <property type="match status" value="1"/>
</dbReference>
<protein>
    <submittedName>
        <fullName evidence="2">Diguanylate cyclase</fullName>
        <ecNumber evidence="2">2.7.7.65</ecNumber>
    </submittedName>
</protein>
<keyword evidence="2" id="KW-0808">Transferase</keyword>
<dbReference type="PROSITE" id="PS50887">
    <property type="entry name" value="GGDEF"/>
    <property type="match status" value="1"/>
</dbReference>
<proteinExistence type="predicted"/>
<dbReference type="PANTHER" id="PTHR46663">
    <property type="entry name" value="DIGUANYLATE CYCLASE DGCT-RELATED"/>
    <property type="match status" value="1"/>
</dbReference>
<dbReference type="InterPro" id="IPR043128">
    <property type="entry name" value="Rev_trsase/Diguanyl_cyclase"/>
</dbReference>
<evidence type="ECO:0000313" key="2">
    <source>
        <dbReference type="EMBL" id="MEB3370069.1"/>
    </source>
</evidence>
<name>A0ABU6AEV4_9PSEU</name>
<evidence type="ECO:0000313" key="3">
    <source>
        <dbReference type="Proteomes" id="UP001327093"/>
    </source>
</evidence>
<dbReference type="Gene3D" id="3.30.70.270">
    <property type="match status" value="1"/>
</dbReference>
<dbReference type="EMBL" id="JAWLNX010000016">
    <property type="protein sequence ID" value="MEB3370069.1"/>
    <property type="molecule type" value="Genomic_DNA"/>
</dbReference>
<dbReference type="InterPro" id="IPR029787">
    <property type="entry name" value="Nucleotide_cyclase"/>
</dbReference>
<dbReference type="GO" id="GO:0052621">
    <property type="term" value="F:diguanylate cyclase activity"/>
    <property type="evidence" value="ECO:0007669"/>
    <property type="project" value="UniProtKB-EC"/>
</dbReference>
<dbReference type="SUPFAM" id="SSF55073">
    <property type="entry name" value="Nucleotide cyclase"/>
    <property type="match status" value="1"/>
</dbReference>
<organism evidence="2 3">
    <name type="scientific">Saccharopolyspora mangrovi</name>
    <dbReference type="NCBI Taxonomy" id="3082379"/>
    <lineage>
        <taxon>Bacteria</taxon>
        <taxon>Bacillati</taxon>
        <taxon>Actinomycetota</taxon>
        <taxon>Actinomycetes</taxon>
        <taxon>Pseudonocardiales</taxon>
        <taxon>Pseudonocardiaceae</taxon>
        <taxon>Saccharopolyspora</taxon>
    </lineage>
</organism>
<feature type="domain" description="GGDEF" evidence="1">
    <location>
        <begin position="1"/>
        <end position="80"/>
    </location>
</feature>
<keyword evidence="2" id="KW-0548">Nucleotidyltransferase</keyword>
<comment type="caution">
    <text evidence="2">The sequence shown here is derived from an EMBL/GenBank/DDBJ whole genome shotgun (WGS) entry which is preliminary data.</text>
</comment>
<dbReference type="EC" id="2.7.7.65" evidence="2"/>
<keyword evidence="3" id="KW-1185">Reference proteome</keyword>
<dbReference type="InterPro" id="IPR052163">
    <property type="entry name" value="DGC-Regulatory_Protein"/>
</dbReference>
<evidence type="ECO:0000259" key="1">
    <source>
        <dbReference type="PROSITE" id="PS50887"/>
    </source>
</evidence>
<dbReference type="PANTHER" id="PTHR46663:SF3">
    <property type="entry name" value="SLL0267 PROTEIN"/>
    <property type="match status" value="1"/>
</dbReference>
<sequence length="80" mass="8433">MRPADTVARVGGDEFVVLAHLPDKAQAEALRTRLIHRLDTATTASGQRIRLGASAGLATTRDPSSDSRDLLLACHLGAQA</sequence>
<dbReference type="Proteomes" id="UP001327093">
    <property type="component" value="Unassembled WGS sequence"/>
</dbReference>
<reference evidence="2 3" key="1">
    <citation type="submission" date="2023-10" db="EMBL/GenBank/DDBJ databases">
        <title>Saccharopolyspora sp. nov., isolated from mangrove soil.</title>
        <authorList>
            <person name="Lu Y."/>
            <person name="Liu W."/>
        </authorList>
    </citation>
    <scope>NUCLEOTIDE SEQUENCE [LARGE SCALE GENOMIC DNA]</scope>
    <source>
        <strain evidence="2 3">S2-29</strain>
    </source>
</reference>
<accession>A0ABU6AEV4</accession>
<dbReference type="InterPro" id="IPR000160">
    <property type="entry name" value="GGDEF_dom"/>
</dbReference>